<dbReference type="eggNOG" id="ENOG502QPUP">
    <property type="taxonomic scope" value="Eukaryota"/>
</dbReference>
<gene>
    <name evidence="4" type="ORF">TREES_T100021106</name>
</gene>
<sequence>MGRLQAVSRRLCTELEDERGLQSRLTAALKESGNAMWHVEMEEEQCKDFQKSKQEEAEEARRCFQAHADQQLRREKEALGKAERNRLLRIRKSFHIQKEYGLRHQKLVEDIQKNHRIAVKFLKASLGRIREQERKEEMESRQYMQRRMDAVLALKNNITANRETLRKFQAWGQAKAELAEQKVQAEKEAILAQGGDAFKHLFHQRKQQELEAQQRAFEEEQKLRKQEIVSRILKEEAEEETRRKKQHRPAKIRDRRTSRDKTWSYISDLCEGKTAVTASFPPENDLTADPEPTSLAQVVSSDSVHGNLAPSTNPDEETLAEPEISGLWNEDHKLYQVPKEEVDQKPVGGTKMDKDILARTMEQLRSGVVRKQVVSGHEFKGRPFNSKPELIHFKASHPQSLAQRQQGDFDIGKVYKKKITLINATYTINYCKLVGVEEHLRDFIHIEFDPPGPMSAGMSCEVLVTFKPMLSLDQELIDFGSYVVGETASRTITLTNAGGLGTRFRCLPASELCELDDSWSILKVSSLLTYEEKSIYEKIITGLSEQQFEGDSSPVDVQSWKESGKPDSKDQEEARPGEPERTSVPTALAMTSSEEQTEIALGKITEGEIGPFSSIKVPVIFTPVIPGEIQTKFKVMFKNPQCPTAQESLDIITKRGTLTLTLTGTGVASTITCSIEGDVLNMGYVIARESVSVSFKLQNNSSLPIKFSMQLDSLSSKRVEDQQQLPTFLASPAQRTDVVGTQNHNGQSVFSVVPVEGVMDPGKVQDFTVTFSPDHESLYYSDQLRVVLFKKKLSQQILLKGAAREHMMFVEGGDPLDVPVESLTTIPVLDPEHREEAEELKPILVTLEYVQFDKDTPSPPATRELQVGCIRTTQLSPKKDFCDKYRVGGPLVRAERADGAGHLHPHPQSLCLLGAVPEPPAPSSHNILQTVEFSLDSITSLQHKGFSIEPSKGFVERGQTKTISISWLPPSDFDPDHPLMVSALLQLRGDVKETYKVIFVAQVVTSS</sequence>
<keyword evidence="1" id="KW-0175">Coiled coil</keyword>
<accession>L8YI04</accession>
<dbReference type="PANTHER" id="PTHR22538:SF0">
    <property type="entry name" value="CILIA- AND FLAGELLA-ASSOCIATED PROTEIN 74"/>
    <property type="match status" value="1"/>
</dbReference>
<evidence type="ECO:0000313" key="5">
    <source>
        <dbReference type="Proteomes" id="UP000011518"/>
    </source>
</evidence>
<dbReference type="InParanoid" id="L8YI04"/>
<dbReference type="Pfam" id="PF24770">
    <property type="entry name" value="Ig-CFAP74_2"/>
    <property type="match status" value="1"/>
</dbReference>
<feature type="compositionally biased region" description="Basic and acidic residues" evidence="2">
    <location>
        <begin position="562"/>
        <end position="581"/>
    </location>
</feature>
<feature type="region of interest" description="Disordered" evidence="2">
    <location>
        <begin position="237"/>
        <end position="258"/>
    </location>
</feature>
<evidence type="ECO:0000313" key="4">
    <source>
        <dbReference type="EMBL" id="ELV14161.1"/>
    </source>
</evidence>
<name>L8YI04_TUPCH</name>
<dbReference type="AlphaFoldDB" id="L8YI04"/>
<feature type="region of interest" description="Disordered" evidence="2">
    <location>
        <begin position="547"/>
        <end position="585"/>
    </location>
</feature>
<reference evidence="5" key="2">
    <citation type="journal article" date="2013" name="Nat. Commun.">
        <title>Genome of the Chinese tree shrew.</title>
        <authorList>
            <person name="Fan Y."/>
            <person name="Huang Z.Y."/>
            <person name="Cao C.C."/>
            <person name="Chen C.S."/>
            <person name="Chen Y.X."/>
            <person name="Fan D.D."/>
            <person name="He J."/>
            <person name="Hou H.L."/>
            <person name="Hu L."/>
            <person name="Hu X.T."/>
            <person name="Jiang X.T."/>
            <person name="Lai R."/>
            <person name="Lang Y.S."/>
            <person name="Liang B."/>
            <person name="Liao S.G."/>
            <person name="Mu D."/>
            <person name="Ma Y.Y."/>
            <person name="Niu Y.Y."/>
            <person name="Sun X.Q."/>
            <person name="Xia J.Q."/>
            <person name="Xiao J."/>
            <person name="Xiong Z.Q."/>
            <person name="Xu L."/>
            <person name="Yang L."/>
            <person name="Zhang Y."/>
            <person name="Zhao W."/>
            <person name="Zhao X.D."/>
            <person name="Zheng Y.T."/>
            <person name="Zhou J.M."/>
            <person name="Zhu Y.B."/>
            <person name="Zhang G.J."/>
            <person name="Wang J."/>
            <person name="Yao Y.G."/>
        </authorList>
    </citation>
    <scope>NUCLEOTIDE SEQUENCE [LARGE SCALE GENOMIC DNA]</scope>
</reference>
<dbReference type="InterPro" id="IPR056306">
    <property type="entry name" value="Ig-CFAP74_2nd"/>
</dbReference>
<protein>
    <recommendedName>
        <fullName evidence="3">CFAP74 second Ig-like domain-containing protein</fullName>
    </recommendedName>
</protein>
<feature type="domain" description="CFAP74 second Ig-like" evidence="3">
    <location>
        <begin position="470"/>
        <end position="644"/>
    </location>
</feature>
<proteinExistence type="predicted"/>
<dbReference type="Gene3D" id="2.60.40.10">
    <property type="entry name" value="Immunoglobulins"/>
    <property type="match status" value="2"/>
</dbReference>
<reference evidence="5" key="1">
    <citation type="submission" date="2012-07" db="EMBL/GenBank/DDBJ databases">
        <title>Genome of the Chinese tree shrew, a rising model animal genetically related to primates.</title>
        <authorList>
            <person name="Zhang G."/>
            <person name="Fan Y."/>
            <person name="Yao Y."/>
            <person name="Huang Z."/>
        </authorList>
    </citation>
    <scope>NUCLEOTIDE SEQUENCE [LARGE SCALE GENOMIC DNA]</scope>
</reference>
<evidence type="ECO:0000256" key="2">
    <source>
        <dbReference type="SAM" id="MobiDB-lite"/>
    </source>
</evidence>
<dbReference type="STRING" id="246437.L8YI04"/>
<keyword evidence="5" id="KW-1185">Reference proteome</keyword>
<dbReference type="Proteomes" id="UP000011518">
    <property type="component" value="Unassembled WGS sequence"/>
</dbReference>
<evidence type="ECO:0000259" key="3">
    <source>
        <dbReference type="Pfam" id="PF24770"/>
    </source>
</evidence>
<dbReference type="FunCoup" id="L8YI04">
    <property type="interactions" value="126"/>
</dbReference>
<feature type="coiled-coil region" evidence="1">
    <location>
        <begin position="39"/>
        <end position="85"/>
    </location>
</feature>
<dbReference type="InterPro" id="IPR013783">
    <property type="entry name" value="Ig-like_fold"/>
</dbReference>
<dbReference type="EMBL" id="KB359307">
    <property type="protein sequence ID" value="ELV14161.1"/>
    <property type="molecule type" value="Genomic_DNA"/>
</dbReference>
<organism evidence="4 5">
    <name type="scientific">Tupaia chinensis</name>
    <name type="common">Chinese tree shrew</name>
    <name type="synonym">Tupaia belangeri chinensis</name>
    <dbReference type="NCBI Taxonomy" id="246437"/>
    <lineage>
        <taxon>Eukaryota</taxon>
        <taxon>Metazoa</taxon>
        <taxon>Chordata</taxon>
        <taxon>Craniata</taxon>
        <taxon>Vertebrata</taxon>
        <taxon>Euteleostomi</taxon>
        <taxon>Mammalia</taxon>
        <taxon>Eutheria</taxon>
        <taxon>Euarchontoglires</taxon>
        <taxon>Scandentia</taxon>
        <taxon>Tupaiidae</taxon>
        <taxon>Tupaia</taxon>
    </lineage>
</organism>
<dbReference type="PANTHER" id="PTHR22538">
    <property type="entry name" value="CILIA- AND FLAGELLA-ASSOCIATED PROTEIN 74"/>
    <property type="match status" value="1"/>
</dbReference>
<evidence type="ECO:0000256" key="1">
    <source>
        <dbReference type="SAM" id="Coils"/>
    </source>
</evidence>